<protein>
    <submittedName>
        <fullName evidence="3">YHYH protein</fullName>
    </submittedName>
</protein>
<dbReference type="InterPro" id="IPR025924">
    <property type="entry name" value="YHYH_dom"/>
</dbReference>
<dbReference type="RefSeq" id="WP_018801783.1">
    <property type="nucleotide sequence ID" value="NZ_BOQM01000034.1"/>
</dbReference>
<name>A0A542XNG1_SALAC</name>
<accession>A0A542XNG1</accession>
<evidence type="ECO:0000259" key="2">
    <source>
        <dbReference type="Pfam" id="PF14240"/>
    </source>
</evidence>
<dbReference type="GeneID" id="93771792"/>
<dbReference type="AlphaFoldDB" id="A0A542XNG1"/>
<organism evidence="3 4">
    <name type="scientific">Salinispora arenicola</name>
    <dbReference type="NCBI Taxonomy" id="168697"/>
    <lineage>
        <taxon>Bacteria</taxon>
        <taxon>Bacillati</taxon>
        <taxon>Actinomycetota</taxon>
        <taxon>Actinomycetes</taxon>
        <taxon>Micromonosporales</taxon>
        <taxon>Micromonosporaceae</taxon>
        <taxon>Salinispora</taxon>
    </lineage>
</organism>
<keyword evidence="1" id="KW-0732">Signal</keyword>
<gene>
    <name evidence="3" type="ORF">FB564_2549</name>
</gene>
<proteinExistence type="predicted"/>
<dbReference type="Pfam" id="PF14240">
    <property type="entry name" value="YHYH"/>
    <property type="match status" value="1"/>
</dbReference>
<comment type="caution">
    <text evidence="3">The sequence shown here is derived from an EMBL/GenBank/DDBJ whole genome shotgun (WGS) entry which is preliminary data.</text>
</comment>
<feature type="domain" description="YHYH" evidence="2">
    <location>
        <begin position="115"/>
        <end position="309"/>
    </location>
</feature>
<dbReference type="PROSITE" id="PS51257">
    <property type="entry name" value="PROKAR_LIPOPROTEIN"/>
    <property type="match status" value="1"/>
</dbReference>
<dbReference type="EMBL" id="VFOL01000001">
    <property type="protein sequence ID" value="TQL37398.1"/>
    <property type="molecule type" value="Genomic_DNA"/>
</dbReference>
<dbReference type="Proteomes" id="UP000315983">
    <property type="component" value="Unassembled WGS sequence"/>
</dbReference>
<feature type="signal peptide" evidence="1">
    <location>
        <begin position="1"/>
        <end position="29"/>
    </location>
</feature>
<reference evidence="3 4" key="1">
    <citation type="submission" date="2019-06" db="EMBL/GenBank/DDBJ databases">
        <title>Sequencing the genomes of 1000 actinobacteria strains.</title>
        <authorList>
            <person name="Klenk H.-P."/>
        </authorList>
    </citation>
    <scope>NUCLEOTIDE SEQUENCE [LARGE SCALE GENOMIC DNA]</scope>
    <source>
        <strain evidence="3 4">DSM 44819</strain>
    </source>
</reference>
<evidence type="ECO:0000256" key="1">
    <source>
        <dbReference type="SAM" id="SignalP"/>
    </source>
</evidence>
<evidence type="ECO:0000313" key="3">
    <source>
        <dbReference type="EMBL" id="TQL37398.1"/>
    </source>
</evidence>
<sequence>MNSPRHSSGRPTRRVVLLGGLAAALGVSACGRTTVTGVSDPTTLTSADSIASSSTTVSAELTGSYSIVDSVTGTQIDVTVTGDRRIIRANGLPNHQRGSFPNANNPHSVSAQTYEFQLPLHGTRAGRTTQLVLPQPFGIATNGVLFDPLAAEWYRRDPASGWTIEAIGPSATLGLDDNNAHVQPTGAYHYHGLPTAMAIQQGAERHSPLLGWAGDGFPIYAGFGYIDPMDPTSGITELSSSYRLRSGVRPDGPGGAYDGTYTEDFEFVAGHGMLDLANGRQGVTPEYPDGTYYYVLTDTFPFIPRHFVGTIADSFRRSGRRDGPR</sequence>
<evidence type="ECO:0000313" key="4">
    <source>
        <dbReference type="Proteomes" id="UP000315983"/>
    </source>
</evidence>
<feature type="chain" id="PRO_5039472609" evidence="1">
    <location>
        <begin position="30"/>
        <end position="325"/>
    </location>
</feature>